<evidence type="ECO:0000256" key="2">
    <source>
        <dbReference type="SAM" id="SignalP"/>
    </source>
</evidence>
<reference evidence="4" key="1">
    <citation type="journal article" date="2019" name="Int. J. Syst. Evol. Microbiol.">
        <title>The Global Catalogue of Microorganisms (GCM) 10K type strain sequencing project: providing services to taxonomists for standard genome sequencing and annotation.</title>
        <authorList>
            <consortium name="The Broad Institute Genomics Platform"/>
            <consortium name="The Broad Institute Genome Sequencing Center for Infectious Disease"/>
            <person name="Wu L."/>
            <person name="Ma J."/>
        </authorList>
    </citation>
    <scope>NUCLEOTIDE SEQUENCE [LARGE SCALE GENOMIC DNA]</scope>
    <source>
        <strain evidence="4">CCM 7526</strain>
    </source>
</reference>
<feature type="chain" id="PRO_5045890275" evidence="2">
    <location>
        <begin position="29"/>
        <end position="275"/>
    </location>
</feature>
<dbReference type="RefSeq" id="WP_317788601.1">
    <property type="nucleotide sequence ID" value="NZ_AP028461.1"/>
</dbReference>
<gene>
    <name evidence="3" type="ORF">ACFQ5G_24870</name>
</gene>
<comment type="caution">
    <text evidence="3">The sequence shown here is derived from an EMBL/GenBank/DDBJ whole genome shotgun (WGS) entry which is preliminary data.</text>
</comment>
<dbReference type="Proteomes" id="UP001597183">
    <property type="component" value="Unassembled WGS sequence"/>
</dbReference>
<organism evidence="3 4">
    <name type="scientific">Actinoplanes sichuanensis</name>
    <dbReference type="NCBI Taxonomy" id="512349"/>
    <lineage>
        <taxon>Bacteria</taxon>
        <taxon>Bacillati</taxon>
        <taxon>Actinomycetota</taxon>
        <taxon>Actinomycetes</taxon>
        <taxon>Micromonosporales</taxon>
        <taxon>Micromonosporaceae</taxon>
        <taxon>Actinoplanes</taxon>
    </lineage>
</organism>
<sequence length="275" mass="27097">MNRTMRSVTMAGLGLLAGATVATAPALATGSTTTGVAKPEKTGVQQYIPYGNTVVGYYGSRSGCNQAAVFGARRSFWATSAYSCNTVSVVPVGVVGVRVGSYALAVDPDDCNWGAAGFQSYYTSQSFRFAGDTFLAYGPVWRSWVASPIGISPFGYRVGGFNHWWRFGNRGHGWGGRWGHPGGWGHGGGWYGGGFGGGHHGGGFGGGHHGGGFGGNRGGGFGGGRGGGNGGVIAGAIGGGNGGTIAGAIAGGRGGGGNNGGGNNGGFGGGRGGSN</sequence>
<dbReference type="EMBL" id="JBHTMK010000037">
    <property type="protein sequence ID" value="MFD1368596.1"/>
    <property type="molecule type" value="Genomic_DNA"/>
</dbReference>
<feature type="region of interest" description="Disordered" evidence="1">
    <location>
        <begin position="256"/>
        <end position="275"/>
    </location>
</feature>
<accession>A0ABW4ACT0</accession>
<keyword evidence="4" id="KW-1185">Reference proteome</keyword>
<evidence type="ECO:0000313" key="4">
    <source>
        <dbReference type="Proteomes" id="UP001597183"/>
    </source>
</evidence>
<name>A0ABW4ACT0_9ACTN</name>
<feature type="signal peptide" evidence="2">
    <location>
        <begin position="1"/>
        <end position="28"/>
    </location>
</feature>
<evidence type="ECO:0000313" key="3">
    <source>
        <dbReference type="EMBL" id="MFD1368596.1"/>
    </source>
</evidence>
<proteinExistence type="predicted"/>
<keyword evidence="2" id="KW-0732">Signal</keyword>
<protein>
    <submittedName>
        <fullName evidence="3">Uncharacterized protein</fullName>
    </submittedName>
</protein>
<evidence type="ECO:0000256" key="1">
    <source>
        <dbReference type="SAM" id="MobiDB-lite"/>
    </source>
</evidence>